<protein>
    <submittedName>
        <fullName evidence="3">Uncharacterized protein</fullName>
    </submittedName>
</protein>
<reference evidence="3" key="1">
    <citation type="journal article" date="2020" name="Nat. Commun.">
        <title>Large-scale genome sequencing of mycorrhizal fungi provides insights into the early evolution of symbiotic traits.</title>
        <authorList>
            <person name="Miyauchi S."/>
            <person name="Kiss E."/>
            <person name="Kuo A."/>
            <person name="Drula E."/>
            <person name="Kohler A."/>
            <person name="Sanchez-Garcia M."/>
            <person name="Morin E."/>
            <person name="Andreopoulos B."/>
            <person name="Barry K.W."/>
            <person name="Bonito G."/>
            <person name="Buee M."/>
            <person name="Carver A."/>
            <person name="Chen C."/>
            <person name="Cichocki N."/>
            <person name="Clum A."/>
            <person name="Culley D."/>
            <person name="Crous P.W."/>
            <person name="Fauchery L."/>
            <person name="Girlanda M."/>
            <person name="Hayes R.D."/>
            <person name="Keri Z."/>
            <person name="LaButti K."/>
            <person name="Lipzen A."/>
            <person name="Lombard V."/>
            <person name="Magnuson J."/>
            <person name="Maillard F."/>
            <person name="Murat C."/>
            <person name="Nolan M."/>
            <person name="Ohm R.A."/>
            <person name="Pangilinan J."/>
            <person name="Pereira M.F."/>
            <person name="Perotto S."/>
            <person name="Peter M."/>
            <person name="Pfister S."/>
            <person name="Riley R."/>
            <person name="Sitrit Y."/>
            <person name="Stielow J.B."/>
            <person name="Szollosi G."/>
            <person name="Zifcakova L."/>
            <person name="Stursova M."/>
            <person name="Spatafora J.W."/>
            <person name="Tedersoo L."/>
            <person name="Vaario L.M."/>
            <person name="Yamada A."/>
            <person name="Yan M."/>
            <person name="Wang P."/>
            <person name="Xu J."/>
            <person name="Bruns T."/>
            <person name="Baldrian P."/>
            <person name="Vilgalys R."/>
            <person name="Dunand C."/>
            <person name="Henrissat B."/>
            <person name="Grigoriev I.V."/>
            <person name="Hibbett D."/>
            <person name="Nagy L.G."/>
            <person name="Martin F.M."/>
        </authorList>
    </citation>
    <scope>NUCLEOTIDE SEQUENCE</scope>
    <source>
        <strain evidence="3">UP504</strain>
    </source>
</reference>
<feature type="compositionally biased region" description="Polar residues" evidence="1">
    <location>
        <begin position="234"/>
        <end position="246"/>
    </location>
</feature>
<feature type="compositionally biased region" description="Polar residues" evidence="1">
    <location>
        <begin position="261"/>
        <end position="286"/>
    </location>
</feature>
<dbReference type="AlphaFoldDB" id="A0A9P6B1X0"/>
<feature type="compositionally biased region" description="Polar residues" evidence="1">
    <location>
        <begin position="22"/>
        <end position="35"/>
    </location>
</feature>
<feature type="transmembrane region" description="Helical" evidence="2">
    <location>
        <begin position="430"/>
        <end position="452"/>
    </location>
</feature>
<keyword evidence="4" id="KW-1185">Reference proteome</keyword>
<sequence length="473" mass="50945">MPGTATTTARHPHFAKHHRTSSKLSAQSRNTSATKLQAGHVGAGHNLTLTALKGHGNPMKRTESATSVHSDHTAVSRTNGHTRPALVTRKSKEAEQPKKPKFVMPDEVLDGDEEEDDEDQWVSSGVVTPDDREPQQPSLPPGLNAAALPVEYAPLPNPEPPSPVAGPSSVPIFDSVVHNAHRQTTDGRKTAPPSRPPSIIAIRSSRPFSMHGPPSLIRTSSFTPNKITAPPLTTPSIANAEITSTNGPEGSPPMSSPGVAVTSTWAPFTPIHSSPPTSPRLTNGSGASQILRRASVSSTRSSATISSPFFPRERKTSTFSTVSMNATGKRASAALTSLSSIPNARTTPPPLVSHFPPRPLGRRRMKPLLSSPHRTWLPIWPLGPSTVPYKMRIRASFWTDPSYHDDPTNDCLGYAQQRSRTPPHRHSYRLFSFHFSSAAGLCIIGIIGRIGCLCRCILHSRISSVAEIVRMVV</sequence>
<organism evidence="3 4">
    <name type="scientific">Hydnum rufescens UP504</name>
    <dbReference type="NCBI Taxonomy" id="1448309"/>
    <lineage>
        <taxon>Eukaryota</taxon>
        <taxon>Fungi</taxon>
        <taxon>Dikarya</taxon>
        <taxon>Basidiomycota</taxon>
        <taxon>Agaricomycotina</taxon>
        <taxon>Agaricomycetes</taxon>
        <taxon>Cantharellales</taxon>
        <taxon>Hydnaceae</taxon>
        <taxon>Hydnum</taxon>
    </lineage>
</organism>
<feature type="compositionally biased region" description="Pro residues" evidence="1">
    <location>
        <begin position="347"/>
        <end position="359"/>
    </location>
</feature>
<proteinExistence type="predicted"/>
<feature type="compositionally biased region" description="Basic residues" evidence="1">
    <location>
        <begin position="10"/>
        <end position="21"/>
    </location>
</feature>
<dbReference type="EMBL" id="MU128949">
    <property type="protein sequence ID" value="KAF9515475.1"/>
    <property type="molecule type" value="Genomic_DNA"/>
</dbReference>
<evidence type="ECO:0000313" key="4">
    <source>
        <dbReference type="Proteomes" id="UP000886523"/>
    </source>
</evidence>
<keyword evidence="2" id="KW-0472">Membrane</keyword>
<evidence type="ECO:0000313" key="3">
    <source>
        <dbReference type="EMBL" id="KAF9515475.1"/>
    </source>
</evidence>
<accession>A0A9P6B1X0</accession>
<dbReference type="Proteomes" id="UP000886523">
    <property type="component" value="Unassembled WGS sequence"/>
</dbReference>
<feature type="region of interest" description="Disordered" evidence="1">
    <location>
        <begin position="1"/>
        <end position="286"/>
    </location>
</feature>
<feature type="region of interest" description="Disordered" evidence="1">
    <location>
        <begin position="340"/>
        <end position="359"/>
    </location>
</feature>
<gene>
    <name evidence="3" type="ORF">BS47DRAFT_779344</name>
</gene>
<evidence type="ECO:0000256" key="2">
    <source>
        <dbReference type="SAM" id="Phobius"/>
    </source>
</evidence>
<feature type="compositionally biased region" description="Polar residues" evidence="1">
    <location>
        <begin position="217"/>
        <end position="226"/>
    </location>
</feature>
<evidence type="ECO:0000256" key="1">
    <source>
        <dbReference type="SAM" id="MobiDB-lite"/>
    </source>
</evidence>
<feature type="compositionally biased region" description="Low complexity" evidence="1">
    <location>
        <begin position="197"/>
        <end position="207"/>
    </location>
</feature>
<feature type="compositionally biased region" description="Pro residues" evidence="1">
    <location>
        <begin position="155"/>
        <end position="164"/>
    </location>
</feature>
<name>A0A9P6B1X0_9AGAM</name>
<comment type="caution">
    <text evidence="3">The sequence shown here is derived from an EMBL/GenBank/DDBJ whole genome shotgun (WGS) entry which is preliminary data.</text>
</comment>
<keyword evidence="2" id="KW-1133">Transmembrane helix</keyword>
<keyword evidence="2" id="KW-0812">Transmembrane</keyword>
<feature type="compositionally biased region" description="Acidic residues" evidence="1">
    <location>
        <begin position="107"/>
        <end position="120"/>
    </location>
</feature>